<comment type="caution">
    <text evidence="1">The sequence shown here is derived from an EMBL/GenBank/DDBJ whole genome shotgun (WGS) entry which is preliminary data.</text>
</comment>
<gene>
    <name evidence="1" type="ORF">F8B43_5069</name>
</gene>
<evidence type="ECO:0000313" key="1">
    <source>
        <dbReference type="EMBL" id="KAB7782314.1"/>
    </source>
</evidence>
<proteinExistence type="predicted"/>
<accession>A0A833J1A7</accession>
<name>A0A833J1A7_9HYPH</name>
<protein>
    <submittedName>
        <fullName evidence="1">dTDP-glucose 4 6-dehydratase</fullName>
        <ecNumber evidence="1">4.2.1.46</ecNumber>
    </submittedName>
</protein>
<dbReference type="AlphaFoldDB" id="A0A833J1A7"/>
<dbReference type="EMBL" id="WEKV01000020">
    <property type="protein sequence ID" value="KAB7782314.1"/>
    <property type="molecule type" value="Genomic_DNA"/>
</dbReference>
<evidence type="ECO:0000313" key="2">
    <source>
        <dbReference type="Proteomes" id="UP000469949"/>
    </source>
</evidence>
<organism evidence="1 2">
    <name type="scientific">Methylorubrum populi</name>
    <dbReference type="NCBI Taxonomy" id="223967"/>
    <lineage>
        <taxon>Bacteria</taxon>
        <taxon>Pseudomonadati</taxon>
        <taxon>Pseudomonadota</taxon>
        <taxon>Alphaproteobacteria</taxon>
        <taxon>Hyphomicrobiales</taxon>
        <taxon>Methylobacteriaceae</taxon>
        <taxon>Methylorubrum</taxon>
    </lineage>
</organism>
<keyword evidence="1" id="KW-0456">Lyase</keyword>
<reference evidence="1 2" key="1">
    <citation type="submission" date="2019-10" db="EMBL/GenBank/DDBJ databases">
        <title>Draft Genome Sequence of the Caffeine Degrading Methylotroph Methylorubrum populi PINKEL.</title>
        <authorList>
            <person name="Dawson S.C."/>
            <person name="Zhang X."/>
            <person name="Wright M.E."/>
            <person name="Sharma G."/>
            <person name="Langner J.T."/>
            <person name="Ditty J.L."/>
            <person name="Subuyuj G.A."/>
        </authorList>
    </citation>
    <scope>NUCLEOTIDE SEQUENCE [LARGE SCALE GENOMIC DNA]</scope>
    <source>
        <strain evidence="1 2">Pinkel</strain>
    </source>
</reference>
<dbReference type="Proteomes" id="UP000469949">
    <property type="component" value="Unassembled WGS sequence"/>
</dbReference>
<dbReference type="EC" id="4.2.1.46" evidence="1"/>
<sequence length="76" mass="8292">MTLCPMNACSAPDFKSGQRLRRSIANGTSAGATPRHCPDIGTMRAIGYAPSVVRGIERMVAWYRENRAPTETNPLL</sequence>
<dbReference type="GO" id="GO:0008460">
    <property type="term" value="F:dTDP-glucose 4,6-dehydratase activity"/>
    <property type="evidence" value="ECO:0007669"/>
    <property type="project" value="UniProtKB-EC"/>
</dbReference>